<feature type="domain" description="Transposase IS4-like" evidence="1">
    <location>
        <begin position="7"/>
        <end position="168"/>
    </location>
</feature>
<dbReference type="Proteomes" id="UP000249986">
    <property type="component" value="Unassembled WGS sequence"/>
</dbReference>
<evidence type="ECO:0000313" key="3">
    <source>
        <dbReference type="Proteomes" id="UP000249986"/>
    </source>
</evidence>
<dbReference type="SUPFAM" id="SSF53098">
    <property type="entry name" value="Ribonuclease H-like"/>
    <property type="match status" value="1"/>
</dbReference>
<dbReference type="InterPro" id="IPR012337">
    <property type="entry name" value="RNaseH-like_sf"/>
</dbReference>
<dbReference type="EMBL" id="UAWG01000022">
    <property type="protein sequence ID" value="SQB61425.1"/>
    <property type="molecule type" value="Genomic_DNA"/>
</dbReference>
<dbReference type="Pfam" id="PF01609">
    <property type="entry name" value="DDE_Tnp_1"/>
    <property type="match status" value="1"/>
</dbReference>
<sequence>MLSILKTMKKYKDYKDLKLADLGYFKIDYLKRLNKSWISFISKVKSNTSRYMKNPNPEKYKVGTIKKSSEYIKIDIIKLVETLAAGETIELNDIYIGSKKELKSRLIVTKLTEENKVKRENTLIENVRKKNMILRKSRIEFNRINAYITNVPSYIITANQVHELYSLR</sequence>
<organism evidence="2 3">
    <name type="scientific">Clostridium perfringens</name>
    <dbReference type="NCBI Taxonomy" id="1502"/>
    <lineage>
        <taxon>Bacteria</taxon>
        <taxon>Bacillati</taxon>
        <taxon>Bacillota</taxon>
        <taxon>Clostridia</taxon>
        <taxon>Eubacteriales</taxon>
        <taxon>Clostridiaceae</taxon>
        <taxon>Clostridium</taxon>
    </lineage>
</organism>
<dbReference type="InterPro" id="IPR002559">
    <property type="entry name" value="Transposase_11"/>
</dbReference>
<evidence type="ECO:0000259" key="1">
    <source>
        <dbReference type="Pfam" id="PF01609"/>
    </source>
</evidence>
<reference evidence="2 3" key="1">
    <citation type="submission" date="2018-06" db="EMBL/GenBank/DDBJ databases">
        <authorList>
            <consortium name="Pathogen Informatics"/>
            <person name="Doyle S."/>
        </authorList>
    </citation>
    <scope>NUCLEOTIDE SEQUENCE [LARGE SCALE GENOMIC DNA]</scope>
    <source>
        <strain evidence="2 3">NCTC10719</strain>
    </source>
</reference>
<dbReference type="GO" id="GO:0006313">
    <property type="term" value="P:DNA transposition"/>
    <property type="evidence" value="ECO:0007669"/>
    <property type="project" value="InterPro"/>
</dbReference>
<proteinExistence type="predicted"/>
<protein>
    <submittedName>
        <fullName evidence="2">Transposase</fullName>
    </submittedName>
</protein>
<dbReference type="AlphaFoldDB" id="A0A2X2YLE2"/>
<accession>A0A2X2YLE2</accession>
<evidence type="ECO:0000313" key="2">
    <source>
        <dbReference type="EMBL" id="SQB61425.1"/>
    </source>
</evidence>
<dbReference type="GO" id="GO:0003677">
    <property type="term" value="F:DNA binding"/>
    <property type="evidence" value="ECO:0007669"/>
    <property type="project" value="InterPro"/>
</dbReference>
<dbReference type="GO" id="GO:0004803">
    <property type="term" value="F:transposase activity"/>
    <property type="evidence" value="ECO:0007669"/>
    <property type="project" value="InterPro"/>
</dbReference>
<name>A0A2X2YLE2_CLOPF</name>
<gene>
    <name evidence="2" type="ORF">NCTC10719_03104</name>
</gene>